<dbReference type="PANTHER" id="PTHR12399">
    <property type="entry name" value="EUKARYOTIC TRANSLATION INITIATION FACTOR 3 SUBUNIT 7"/>
    <property type="match status" value="1"/>
</dbReference>
<keyword evidence="8" id="KW-1185">Reference proteome</keyword>
<accession>A0A1E4TBP9</accession>
<reference evidence="8" key="1">
    <citation type="submission" date="2016-02" db="EMBL/GenBank/DDBJ databases">
        <title>Comparative genomics of biotechnologically important yeasts.</title>
        <authorList>
            <consortium name="DOE Joint Genome Institute"/>
            <person name="Riley R."/>
            <person name="Haridas S."/>
            <person name="Wolfe K.H."/>
            <person name="Lopes M.R."/>
            <person name="Hittinger C.T."/>
            <person name="Goker M."/>
            <person name="Salamov A."/>
            <person name="Wisecaver J."/>
            <person name="Long T.M."/>
            <person name="Aerts A.L."/>
            <person name="Barry K."/>
            <person name="Choi C."/>
            <person name="Clum A."/>
            <person name="Coughlan A.Y."/>
            <person name="Deshpande S."/>
            <person name="Douglass A.P."/>
            <person name="Hanson S.J."/>
            <person name="Klenk H.-P."/>
            <person name="Labutti K."/>
            <person name="Lapidus A."/>
            <person name="Lindquist E."/>
            <person name="Lipzen A."/>
            <person name="Meier-Kolthoff J.P."/>
            <person name="Ohm R.A."/>
            <person name="Otillar R.P."/>
            <person name="Pangilinan J."/>
            <person name="Peng Y."/>
            <person name="Rokas A."/>
            <person name="Rosa C.A."/>
            <person name="Scheuner C."/>
            <person name="Sibirny A.A."/>
            <person name="Slot J.C."/>
            <person name="Stielow J.B."/>
            <person name="Sun H."/>
            <person name="Kurtzman C.P."/>
            <person name="Blackwell M."/>
            <person name="Jeffries T.W."/>
            <person name="Grigoriev I.V."/>
        </authorList>
    </citation>
    <scope>NUCLEOTIDE SEQUENCE [LARGE SCALE GENOMIC DNA]</scope>
    <source>
        <strain evidence="8">NRRL Y-17796</strain>
    </source>
</reference>
<dbReference type="AlphaFoldDB" id="A0A1E4TBP9"/>
<evidence type="ECO:0000256" key="5">
    <source>
        <dbReference type="HAMAP-Rule" id="MF_03003"/>
    </source>
</evidence>
<comment type="subcellular location">
    <subcellularLocation>
        <location evidence="5">Cytoplasm</location>
    </subcellularLocation>
</comment>
<dbReference type="HAMAP" id="MF_03003">
    <property type="entry name" value="eIF3d"/>
    <property type="match status" value="1"/>
</dbReference>
<keyword evidence="3" id="KW-0694">RNA-binding</keyword>
<dbReference type="GO" id="GO:0033290">
    <property type="term" value="C:eukaryotic 48S preinitiation complex"/>
    <property type="evidence" value="ECO:0007669"/>
    <property type="project" value="UniProtKB-UniRule"/>
</dbReference>
<comment type="domain">
    <text evidence="5">The RNA gate region regulates mRNA cap recognition to prevent promiscuous mRNA-binding before assembly of eif3d into the full eukaryotic translation initiation factor 3 (eIF-3) complex.</text>
</comment>
<dbReference type="InterPro" id="IPR007783">
    <property type="entry name" value="eIF3d"/>
</dbReference>
<dbReference type="GO" id="GO:0001732">
    <property type="term" value="P:formation of cytoplasmic translation initiation complex"/>
    <property type="evidence" value="ECO:0007669"/>
    <property type="project" value="UniProtKB-UniRule"/>
</dbReference>
<dbReference type="PIRSF" id="PIRSF016281">
    <property type="entry name" value="EIF-3_zeta"/>
    <property type="match status" value="1"/>
</dbReference>
<proteinExistence type="inferred from homology"/>
<dbReference type="PANTHER" id="PTHR12399:SF0">
    <property type="entry name" value="EUKARYOTIC TRANSLATION INITIATION FACTOR 3 SUBUNIT D"/>
    <property type="match status" value="1"/>
</dbReference>
<gene>
    <name evidence="7" type="ORF">CANCADRAFT_45603</name>
</gene>
<comment type="function">
    <text evidence="5">mRNA cap-binding component of the eukaryotic translation initiation factor 3 (eIF-3) complex, which is involved in protein synthesis of a specialized repertoire of mRNAs and, together with other initiation factors, stimulates binding of mRNA and methionyl-tRNAi to the 40S ribosome. The eIF-3 complex specifically targets and initiates translation of a subset of mRNAs involved in cell proliferation. In the eIF-3 complex, eif3d specifically recognizes and binds the 7-methylguanosine cap of a subset of mRNAs.</text>
</comment>
<evidence type="ECO:0000256" key="2">
    <source>
        <dbReference type="ARBA" id="ARBA00022540"/>
    </source>
</evidence>
<name>A0A1E4TBP9_9ASCO</name>
<feature type="region of interest" description="Disordered" evidence="6">
    <location>
        <begin position="100"/>
        <end position="133"/>
    </location>
</feature>
<comment type="similarity">
    <text evidence="5">Belongs to the eIF-3 subunit D family.</text>
</comment>
<evidence type="ECO:0000256" key="6">
    <source>
        <dbReference type="SAM" id="MobiDB-lite"/>
    </source>
</evidence>
<dbReference type="GO" id="GO:0005852">
    <property type="term" value="C:eukaryotic translation initiation factor 3 complex"/>
    <property type="evidence" value="ECO:0007669"/>
    <property type="project" value="UniProtKB-UniRule"/>
</dbReference>
<sequence>MSKSFKVPKFGEGATSWGPQALDPVLAGMDIPYAPFSKTDKIGKVADFLGEGPRERDRRSKKSEHQGYGASVSLFTIDQTEDDSNFNVVDSRRRAAAKGKAKLVRSRLGGPTNTRGAGRDSGRFPRGKPRRFGWKDYERPQRLRDASVTVQEDWKLIEEIDFSRLSVLTLDVGRGTDVETCGVVYPYDRSYDRVNVKLDKKLKALDRALYNPTTSDDPIVQKMAQSGDFSVFVADSILSMIMCAPKSVYPWDIIIVKENGKLFFDKREGGPIDLVSVNENAVEPPIEAEAGSKDIINTPAALALEALFINQNFANQVVLEGEENAHHMANPNPFHDPEDNSLPLASRGYRYRSFNIASSIETDPFPILVRTEVDADITNSTTGEPQFLSIKALNEFDTKAPGAGGALDWRQKLDSIPGAIMATEMKNNALKLSRWSIQALLAGIDTFKLGFVSRTNPKDNTDHTILGVKTYKPADFLSQMNTSVSNGWGIFRSIIDMCNKLPDGKYVLLKDPNQPILRIYEIPANAFETEYSDDEDSNAE</sequence>
<dbReference type="GO" id="GO:0098808">
    <property type="term" value="F:mRNA cap binding"/>
    <property type="evidence" value="ECO:0007669"/>
    <property type="project" value="UniProtKB-UniRule"/>
</dbReference>
<feature type="region of interest" description="Disordered" evidence="6">
    <location>
        <begin position="44"/>
        <end position="67"/>
    </location>
</feature>
<keyword evidence="2 5" id="KW-0396">Initiation factor</keyword>
<evidence type="ECO:0000313" key="7">
    <source>
        <dbReference type="EMBL" id="ODV89143.1"/>
    </source>
</evidence>
<evidence type="ECO:0000256" key="1">
    <source>
        <dbReference type="ARBA" id="ARBA00022490"/>
    </source>
</evidence>
<organism evidence="7 8">
    <name type="scientific">Tortispora caseinolytica NRRL Y-17796</name>
    <dbReference type="NCBI Taxonomy" id="767744"/>
    <lineage>
        <taxon>Eukaryota</taxon>
        <taxon>Fungi</taxon>
        <taxon>Dikarya</taxon>
        <taxon>Ascomycota</taxon>
        <taxon>Saccharomycotina</taxon>
        <taxon>Trigonopsidomycetes</taxon>
        <taxon>Trigonopsidales</taxon>
        <taxon>Trigonopsidaceae</taxon>
        <taxon>Tortispora</taxon>
    </lineage>
</organism>
<evidence type="ECO:0000313" key="8">
    <source>
        <dbReference type="Proteomes" id="UP000095023"/>
    </source>
</evidence>
<feature type="region of interest" description="RNA gate" evidence="5">
    <location>
        <begin position="271"/>
        <end position="285"/>
    </location>
</feature>
<dbReference type="Pfam" id="PF05091">
    <property type="entry name" value="eIF-3_zeta"/>
    <property type="match status" value="1"/>
</dbReference>
<evidence type="ECO:0000256" key="4">
    <source>
        <dbReference type="ARBA" id="ARBA00022917"/>
    </source>
</evidence>
<comment type="subunit">
    <text evidence="5">Component of the eukaryotic translation initiation factor 3 (eIF-3) complex.</text>
</comment>
<dbReference type="GO" id="GO:0002191">
    <property type="term" value="P:cap-dependent translational initiation"/>
    <property type="evidence" value="ECO:0007669"/>
    <property type="project" value="UniProtKB-UniRule"/>
</dbReference>
<dbReference type="EMBL" id="KV453843">
    <property type="protein sequence ID" value="ODV89143.1"/>
    <property type="molecule type" value="Genomic_DNA"/>
</dbReference>
<keyword evidence="1 5" id="KW-0963">Cytoplasm</keyword>
<dbReference type="OrthoDB" id="16538at2759"/>
<dbReference type="GO" id="GO:0003743">
    <property type="term" value="F:translation initiation factor activity"/>
    <property type="evidence" value="ECO:0007669"/>
    <property type="project" value="UniProtKB-UniRule"/>
</dbReference>
<keyword evidence="4 5" id="KW-0648">Protein biosynthesis</keyword>
<protein>
    <recommendedName>
        <fullName evidence="5">Eukaryotic translation initiation factor 3 subunit D</fullName>
        <shortName evidence="5">eIF3d</shortName>
    </recommendedName>
</protein>
<evidence type="ECO:0000256" key="3">
    <source>
        <dbReference type="ARBA" id="ARBA00022884"/>
    </source>
</evidence>
<dbReference type="Proteomes" id="UP000095023">
    <property type="component" value="Unassembled WGS sequence"/>
</dbReference>
<dbReference type="GO" id="GO:0016282">
    <property type="term" value="C:eukaryotic 43S preinitiation complex"/>
    <property type="evidence" value="ECO:0007669"/>
    <property type="project" value="UniProtKB-UniRule"/>
</dbReference>